<dbReference type="InterPro" id="IPR003660">
    <property type="entry name" value="HAMP_dom"/>
</dbReference>
<dbReference type="PRINTS" id="PR00260">
    <property type="entry name" value="CHEMTRNSDUCR"/>
</dbReference>
<comment type="similarity">
    <text evidence="2">Belongs to the methyl-accepting chemotaxis (MCP) protein family.</text>
</comment>
<dbReference type="PANTHER" id="PTHR43531">
    <property type="entry name" value="PROTEIN ICFG"/>
    <property type="match status" value="1"/>
</dbReference>
<keyword evidence="4" id="KW-1133">Transmembrane helix</keyword>
<keyword evidence="4" id="KW-0472">Membrane</keyword>
<dbReference type="InterPro" id="IPR004089">
    <property type="entry name" value="MCPsignal_dom"/>
</dbReference>
<keyword evidence="8" id="KW-1185">Reference proteome</keyword>
<dbReference type="STRING" id="137838.GCA_001458595_02949"/>
<protein>
    <submittedName>
        <fullName evidence="7">Methyl-accepting chemotaxis protein</fullName>
    </submittedName>
</protein>
<dbReference type="Gene3D" id="6.10.340.10">
    <property type="match status" value="1"/>
</dbReference>
<dbReference type="PROSITE" id="PS50111">
    <property type="entry name" value="CHEMOTAXIS_TRANSDUC_2"/>
    <property type="match status" value="1"/>
</dbReference>
<dbReference type="SMART" id="SM00283">
    <property type="entry name" value="MA"/>
    <property type="match status" value="1"/>
</dbReference>
<dbReference type="PANTHER" id="PTHR43531:SF11">
    <property type="entry name" value="METHYL-ACCEPTING CHEMOTAXIS PROTEIN 3"/>
    <property type="match status" value="1"/>
</dbReference>
<dbReference type="RefSeq" id="WP_058295675.1">
    <property type="nucleotide sequence ID" value="NZ_CAMRXB010000065.1"/>
</dbReference>
<organism evidence="7 8">
    <name type="scientific">Clostridium neonatale</name>
    <dbReference type="NCBI Taxonomy" id="137838"/>
    <lineage>
        <taxon>Bacteria</taxon>
        <taxon>Bacillati</taxon>
        <taxon>Bacillota</taxon>
        <taxon>Clostridia</taxon>
        <taxon>Eubacteriales</taxon>
        <taxon>Clostridiaceae</taxon>
        <taxon>Clostridium</taxon>
    </lineage>
</organism>
<dbReference type="InterPro" id="IPR004090">
    <property type="entry name" value="Chemotax_Me-accpt_rcpt"/>
</dbReference>
<dbReference type="GO" id="GO:0007165">
    <property type="term" value="P:signal transduction"/>
    <property type="evidence" value="ECO:0007669"/>
    <property type="project" value="UniProtKB-KW"/>
</dbReference>
<dbReference type="Gene3D" id="3.30.450.20">
    <property type="entry name" value="PAS domain"/>
    <property type="match status" value="1"/>
</dbReference>
<evidence type="ECO:0000256" key="1">
    <source>
        <dbReference type="ARBA" id="ARBA00022500"/>
    </source>
</evidence>
<reference evidence="7 8" key="1">
    <citation type="submission" date="2017-10" db="EMBL/GenBank/DDBJ databases">
        <title>Effective Description of Clostridium neonatale sp. nov. linked to necrotizing enterocolitis in neonates and a clarification of species assignable to the genus Clostridium (Prazmowski 1880) emend. Lawson and Rainey 2016.</title>
        <authorList>
            <person name="Bernard K."/>
            <person name="Burdz T."/>
            <person name="Wiebe D."/>
            <person name="Balcewich B."/>
            <person name="Alfa M."/>
            <person name="Bernier A.-M."/>
        </authorList>
    </citation>
    <scope>NUCLEOTIDE SEQUENCE [LARGE SCALE GENOMIC DNA]</scope>
    <source>
        <strain evidence="7 8">LCDC99A005</strain>
    </source>
</reference>
<feature type="transmembrane region" description="Helical" evidence="4">
    <location>
        <begin position="20"/>
        <end position="40"/>
    </location>
</feature>
<dbReference type="SUPFAM" id="SSF58104">
    <property type="entry name" value="Methyl-accepting chemotaxis protein (MCP) signaling domain"/>
    <property type="match status" value="1"/>
</dbReference>
<feature type="domain" description="Methyl-accepting transducer" evidence="5">
    <location>
        <begin position="413"/>
        <end position="636"/>
    </location>
</feature>
<keyword evidence="1" id="KW-0145">Chemotaxis</keyword>
<keyword evidence="4" id="KW-0812">Transmembrane</keyword>
<dbReference type="Proteomes" id="UP000220840">
    <property type="component" value="Unassembled WGS sequence"/>
</dbReference>
<evidence type="ECO:0000259" key="5">
    <source>
        <dbReference type="PROSITE" id="PS50111"/>
    </source>
</evidence>
<keyword evidence="3" id="KW-0807">Transducer</keyword>
<evidence type="ECO:0000256" key="2">
    <source>
        <dbReference type="ARBA" id="ARBA00029447"/>
    </source>
</evidence>
<comment type="caution">
    <text evidence="7">The sequence shown here is derived from an EMBL/GenBank/DDBJ whole genome shotgun (WGS) entry which is preliminary data.</text>
</comment>
<accession>A0A2A7MI65</accession>
<sequence>MDGIIKKVFEKKTLNSKFKLLTRIILYRSILFLGIVFFVVNICSAILSTKDSLMDKARITSMDITNTLNDYVKIAYNITVDDVFLSNTSTNEEKELILNKYVKNNDLEYADYIDVSNKSLLGYEKDNKVLNKCKETSNYVISNLFNSNDKKKKLVSIAYPIIVDDNYSGTIIIAIDASFLTDLIKNIDDDCDDEIYILDNDGNYVAYKFYNYVLNEKNIKDIYNEKKIYPGMKNITESMAQGKNGIGFCNYNGLRFSAYVPISETDGWSLNTSISCYEMCRPYLLGIVITIFLMILVIIAGSKISFKITDIITKNIEKCIKRIDLLSKGDLTTPVPTIKSNDEMEVLSEHLRETIININEIIFDITNNLKLLENGDFRLNLSKEYIGDFKNIKISFSKFISIIGDTLKKINETSERVKLSSDNMSENSNNLASDANDQNQKVEEIIMRISDLSSIISKKACESEQKNITIDKMEIKIEKESKKQVSNLVNAMDMIINSSMQIQKIIQAIDEIASQTNLLALNAAIEAARAGEQGMGFAVVASEITNLANQSSNAANSTKELIENSINNVKCGKDIVDEINTFFMELIETLKDFVLYIHSQSEFYTQQEENIKFVNMSIDKIAKITESNLNSAKSGADISEKLLKEAYELKKEIDIFKY</sequence>
<feature type="transmembrane region" description="Helical" evidence="4">
    <location>
        <begin position="283"/>
        <end position="301"/>
    </location>
</feature>
<dbReference type="PROSITE" id="PS50885">
    <property type="entry name" value="HAMP"/>
    <property type="match status" value="1"/>
</dbReference>
<evidence type="ECO:0000259" key="6">
    <source>
        <dbReference type="PROSITE" id="PS50885"/>
    </source>
</evidence>
<dbReference type="AlphaFoldDB" id="A0A2A7MI65"/>
<proteinExistence type="inferred from homology"/>
<gene>
    <name evidence="7" type="ORF">CQ394_07395</name>
</gene>
<evidence type="ECO:0000256" key="4">
    <source>
        <dbReference type="SAM" id="Phobius"/>
    </source>
</evidence>
<name>A0A2A7MI65_9CLOT</name>
<evidence type="ECO:0000313" key="7">
    <source>
        <dbReference type="EMBL" id="PEG31522.1"/>
    </source>
</evidence>
<dbReference type="GO" id="GO:0006935">
    <property type="term" value="P:chemotaxis"/>
    <property type="evidence" value="ECO:0007669"/>
    <property type="project" value="UniProtKB-KW"/>
</dbReference>
<dbReference type="GO" id="GO:0005886">
    <property type="term" value="C:plasma membrane"/>
    <property type="evidence" value="ECO:0007669"/>
    <property type="project" value="TreeGrafter"/>
</dbReference>
<evidence type="ECO:0000256" key="3">
    <source>
        <dbReference type="PROSITE-ProRule" id="PRU00284"/>
    </source>
</evidence>
<dbReference type="EMBL" id="PDCJ01000001">
    <property type="protein sequence ID" value="PEG31522.1"/>
    <property type="molecule type" value="Genomic_DNA"/>
</dbReference>
<dbReference type="OrthoDB" id="597657at2"/>
<feature type="domain" description="HAMP" evidence="6">
    <location>
        <begin position="310"/>
        <end position="363"/>
    </location>
</feature>
<dbReference type="Pfam" id="PF00015">
    <property type="entry name" value="MCPsignal"/>
    <property type="match status" value="1"/>
</dbReference>
<dbReference type="Gene3D" id="1.10.287.950">
    <property type="entry name" value="Methyl-accepting chemotaxis protein"/>
    <property type="match status" value="1"/>
</dbReference>
<evidence type="ECO:0000313" key="8">
    <source>
        <dbReference type="Proteomes" id="UP000220840"/>
    </source>
</evidence>
<dbReference type="GO" id="GO:0004888">
    <property type="term" value="F:transmembrane signaling receptor activity"/>
    <property type="evidence" value="ECO:0007669"/>
    <property type="project" value="InterPro"/>
</dbReference>
<dbReference type="InterPro" id="IPR051310">
    <property type="entry name" value="MCP_chemotaxis"/>
</dbReference>